<dbReference type="Gene3D" id="3.40.50.150">
    <property type="entry name" value="Vaccinia Virus protein VP39"/>
    <property type="match status" value="1"/>
</dbReference>
<dbReference type="PROSITE" id="PS00092">
    <property type="entry name" value="N6_MTASE"/>
    <property type="match status" value="1"/>
</dbReference>
<keyword evidence="1 5" id="KW-0489">Methyltransferase</keyword>
<dbReference type="InterPro" id="IPR019874">
    <property type="entry name" value="RF_methyltr_PrmC"/>
</dbReference>
<evidence type="ECO:0000256" key="4">
    <source>
        <dbReference type="ARBA" id="ARBA00048391"/>
    </source>
</evidence>
<comment type="function">
    <text evidence="5">Methylates the class 1 translation termination release factors RF1/PrfA and RF2/PrfB on the glutamine residue of the universally conserved GGQ motif.</text>
</comment>
<protein>
    <recommendedName>
        <fullName evidence="5">Release factor glutamine methyltransferase</fullName>
        <shortName evidence="5">RF MTase</shortName>
        <ecNumber evidence="5">2.1.1.297</ecNumber>
    </recommendedName>
    <alternativeName>
        <fullName evidence="5">N5-glutamine methyltransferase PrmC</fullName>
    </alternativeName>
    <alternativeName>
        <fullName evidence="5">Protein-(glutamine-N5) MTase PrmC</fullName>
    </alternativeName>
    <alternativeName>
        <fullName evidence="5">Protein-glutamine N-methyltransferase PrmC</fullName>
    </alternativeName>
</protein>
<reference evidence="8 9" key="1">
    <citation type="submission" date="2023-11" db="EMBL/GenBank/DDBJ databases">
        <title>Arctic aerobic anoxygenic photoheterotroph Sediminicoccus rosea KRV36 adapts its photosynthesis to long days of polar summer.</title>
        <authorList>
            <person name="Tomasch J."/>
            <person name="Kopejtka K."/>
            <person name="Bily T."/>
            <person name="Gardiner A.T."/>
            <person name="Gardian Z."/>
            <person name="Shivaramu S."/>
            <person name="Koblizek M."/>
            <person name="Engelhardt F."/>
            <person name="Kaftan D."/>
        </authorList>
    </citation>
    <scope>NUCLEOTIDE SEQUENCE [LARGE SCALE GENOMIC DNA]</scope>
    <source>
        <strain evidence="8 9">R-30</strain>
    </source>
</reference>
<dbReference type="SUPFAM" id="SSF53335">
    <property type="entry name" value="S-adenosyl-L-methionine-dependent methyltransferases"/>
    <property type="match status" value="1"/>
</dbReference>
<dbReference type="InterPro" id="IPR040758">
    <property type="entry name" value="PrmC_N"/>
</dbReference>
<dbReference type="InterPro" id="IPR029063">
    <property type="entry name" value="SAM-dependent_MTases_sf"/>
</dbReference>
<evidence type="ECO:0000256" key="5">
    <source>
        <dbReference type="HAMAP-Rule" id="MF_02126"/>
    </source>
</evidence>
<evidence type="ECO:0000259" key="6">
    <source>
        <dbReference type="Pfam" id="PF05175"/>
    </source>
</evidence>
<feature type="binding site" evidence="5">
    <location>
        <position position="147"/>
    </location>
    <ligand>
        <name>S-adenosyl-L-methionine</name>
        <dbReference type="ChEBI" id="CHEBI:59789"/>
    </ligand>
</feature>
<dbReference type="CDD" id="cd02440">
    <property type="entry name" value="AdoMet_MTases"/>
    <property type="match status" value="1"/>
</dbReference>
<dbReference type="HAMAP" id="MF_02126">
    <property type="entry name" value="RF_methyltr_PrmC"/>
    <property type="match status" value="1"/>
</dbReference>
<dbReference type="Pfam" id="PF17827">
    <property type="entry name" value="PrmC_N"/>
    <property type="match status" value="1"/>
</dbReference>
<feature type="binding site" evidence="5">
    <location>
        <position position="190"/>
    </location>
    <ligand>
        <name>S-adenosyl-L-methionine</name>
        <dbReference type="ChEBI" id="CHEBI:59789"/>
    </ligand>
</feature>
<dbReference type="EMBL" id="CP137852">
    <property type="protein sequence ID" value="WPB84151.1"/>
    <property type="molecule type" value="Genomic_DNA"/>
</dbReference>
<dbReference type="RefSeq" id="WP_318648108.1">
    <property type="nucleotide sequence ID" value="NZ_CP137852.1"/>
</dbReference>
<feature type="binding site" evidence="5">
    <location>
        <begin position="124"/>
        <end position="128"/>
    </location>
    <ligand>
        <name>S-adenosyl-L-methionine</name>
        <dbReference type="ChEBI" id="CHEBI:59789"/>
    </ligand>
</feature>
<dbReference type="NCBIfam" id="TIGR00536">
    <property type="entry name" value="hemK_fam"/>
    <property type="match status" value="1"/>
</dbReference>
<comment type="catalytic activity">
    <reaction evidence="4 5">
        <text>L-glutaminyl-[peptide chain release factor] + S-adenosyl-L-methionine = N(5)-methyl-L-glutaminyl-[peptide chain release factor] + S-adenosyl-L-homocysteine + H(+)</text>
        <dbReference type="Rhea" id="RHEA:42896"/>
        <dbReference type="Rhea" id="RHEA-COMP:10271"/>
        <dbReference type="Rhea" id="RHEA-COMP:10272"/>
        <dbReference type="ChEBI" id="CHEBI:15378"/>
        <dbReference type="ChEBI" id="CHEBI:30011"/>
        <dbReference type="ChEBI" id="CHEBI:57856"/>
        <dbReference type="ChEBI" id="CHEBI:59789"/>
        <dbReference type="ChEBI" id="CHEBI:61891"/>
        <dbReference type="EC" id="2.1.1.297"/>
    </reaction>
</comment>
<keyword evidence="2 5" id="KW-0808">Transferase</keyword>
<dbReference type="InterPro" id="IPR050320">
    <property type="entry name" value="N5-glutamine_MTase"/>
</dbReference>
<dbReference type="GO" id="GO:0032259">
    <property type="term" value="P:methylation"/>
    <property type="evidence" value="ECO:0007669"/>
    <property type="project" value="UniProtKB-KW"/>
</dbReference>
<comment type="similarity">
    <text evidence="5">Belongs to the protein N5-glutamine methyltransferase family. PrmC subfamily.</text>
</comment>
<evidence type="ECO:0000313" key="9">
    <source>
        <dbReference type="Proteomes" id="UP001305521"/>
    </source>
</evidence>
<dbReference type="Pfam" id="PF05175">
    <property type="entry name" value="MTS"/>
    <property type="match status" value="1"/>
</dbReference>
<feature type="domain" description="Release factor glutamine methyltransferase N-terminal" evidence="7">
    <location>
        <begin position="15"/>
        <end position="81"/>
    </location>
</feature>
<evidence type="ECO:0000313" key="8">
    <source>
        <dbReference type="EMBL" id="WPB84151.1"/>
    </source>
</evidence>
<dbReference type="PANTHER" id="PTHR18895">
    <property type="entry name" value="HEMK METHYLTRANSFERASE"/>
    <property type="match status" value="1"/>
</dbReference>
<dbReference type="InterPro" id="IPR002052">
    <property type="entry name" value="DNA_methylase_N6_adenine_CS"/>
</dbReference>
<dbReference type="NCBIfam" id="TIGR03534">
    <property type="entry name" value="RF_mod_PrmC"/>
    <property type="match status" value="1"/>
</dbReference>
<feature type="binding site" evidence="5">
    <location>
        <begin position="190"/>
        <end position="193"/>
    </location>
    <ligand>
        <name>substrate</name>
    </ligand>
</feature>
<keyword evidence="3 5" id="KW-0949">S-adenosyl-L-methionine</keyword>
<evidence type="ECO:0000256" key="1">
    <source>
        <dbReference type="ARBA" id="ARBA00022603"/>
    </source>
</evidence>
<accession>A0ABZ0PEV6</accession>
<dbReference type="PANTHER" id="PTHR18895:SF74">
    <property type="entry name" value="MTRF1L RELEASE FACTOR GLUTAMINE METHYLTRANSFERASE"/>
    <property type="match status" value="1"/>
</dbReference>
<feature type="domain" description="Methyltransferase small" evidence="6">
    <location>
        <begin position="106"/>
        <end position="210"/>
    </location>
</feature>
<dbReference type="GO" id="GO:0102559">
    <property type="term" value="F:peptide chain release factor N(5)-glutamine methyltransferase activity"/>
    <property type="evidence" value="ECO:0007669"/>
    <property type="project" value="UniProtKB-EC"/>
</dbReference>
<dbReference type="InterPro" id="IPR004556">
    <property type="entry name" value="HemK-like"/>
</dbReference>
<evidence type="ECO:0000259" key="7">
    <source>
        <dbReference type="Pfam" id="PF17827"/>
    </source>
</evidence>
<keyword evidence="9" id="KW-1185">Reference proteome</keyword>
<dbReference type="Proteomes" id="UP001305521">
    <property type="component" value="Chromosome"/>
</dbReference>
<dbReference type="InterPro" id="IPR007848">
    <property type="entry name" value="Small_mtfrase_dom"/>
</dbReference>
<name>A0ABZ0PEV6_9PROT</name>
<feature type="binding site" evidence="5">
    <location>
        <position position="176"/>
    </location>
    <ligand>
        <name>S-adenosyl-L-methionine</name>
        <dbReference type="ChEBI" id="CHEBI:59789"/>
    </ligand>
</feature>
<sequence length="295" mass="30542">MTCEPGESVGAFLCQAGQMLRAAAIENPRLEARLLLAHAMGSTTEALLRDPRAPVPPEAIPRFRAALAQRLARLPMARILGRAGFWTLDLEVAAETLIPRADSETLIEAALEAGIAPRRILDLGTGTGCLLLAALSEFPTAWGLGLDLRPEAAALAARNAARNGLNGRATFAAGDWAGAVAGRFDLILANPPYIERGAIDSLMPEVAVHEPATALDGGPDGLDAYRVILADLPRLLAPRGLAVLELGEGQGPAVAALAEAEGLAVMGLKADLGGVGRALILKLSEKPVGGRDSSV</sequence>
<evidence type="ECO:0000256" key="2">
    <source>
        <dbReference type="ARBA" id="ARBA00022679"/>
    </source>
</evidence>
<dbReference type="Gene3D" id="1.10.8.10">
    <property type="entry name" value="DNA helicase RuvA subunit, C-terminal domain"/>
    <property type="match status" value="1"/>
</dbReference>
<evidence type="ECO:0000256" key="3">
    <source>
        <dbReference type="ARBA" id="ARBA00022691"/>
    </source>
</evidence>
<dbReference type="EC" id="2.1.1.297" evidence="5"/>
<organism evidence="8 9">
    <name type="scientific">Sediminicoccus rosea</name>
    <dbReference type="NCBI Taxonomy" id="1225128"/>
    <lineage>
        <taxon>Bacteria</taxon>
        <taxon>Pseudomonadati</taxon>
        <taxon>Pseudomonadota</taxon>
        <taxon>Alphaproteobacteria</taxon>
        <taxon>Acetobacterales</taxon>
        <taxon>Roseomonadaceae</taxon>
        <taxon>Sediminicoccus</taxon>
    </lineage>
</organism>
<gene>
    <name evidence="5 8" type="primary">prmC</name>
    <name evidence="8" type="ORF">R9Z33_18885</name>
</gene>
<proteinExistence type="inferred from homology"/>